<evidence type="ECO:0000256" key="2">
    <source>
        <dbReference type="ARBA" id="ARBA00010004"/>
    </source>
</evidence>
<sequence>MNGPLNTLIELAQKTCDSAGRNLAEEHQRSVQASDQLAALRQYRSEYAERMQAALRSGTDAATLANFRAFLQSLDQAIERARTGAEQQEKRVEGSRQQWRQERQRLSSFDTLANRQNQREQQQDRRRELLQNDEFTSNHSARLRLQAEQAEL</sequence>
<dbReference type="GO" id="GO:0006935">
    <property type="term" value="P:chemotaxis"/>
    <property type="evidence" value="ECO:0007669"/>
    <property type="project" value="UniProtKB-KW"/>
</dbReference>
<dbReference type="InterPro" id="IPR018006">
    <property type="entry name" value="Flag_FliJ_proteobac"/>
</dbReference>
<dbReference type="GO" id="GO:0015031">
    <property type="term" value="P:protein transport"/>
    <property type="evidence" value="ECO:0007669"/>
    <property type="project" value="UniProtKB-KW"/>
</dbReference>
<keyword evidence="4" id="KW-0813">Transport</keyword>
<keyword evidence="10" id="KW-1006">Bacterial flagellum protein export</keyword>
<reference evidence="12 13" key="1">
    <citation type="submission" date="2019-08" db="EMBL/GenBank/DDBJ databases">
        <title>Parahaliea maris sp. nov., isolated from the surface seawater.</title>
        <authorList>
            <person name="Liu Y."/>
        </authorList>
    </citation>
    <scope>NUCLEOTIDE SEQUENCE [LARGE SCALE GENOMIC DNA]</scope>
    <source>
        <strain evidence="12 13">S2-26</strain>
    </source>
</reference>
<comment type="caution">
    <text evidence="12">The sequence shown here is derived from an EMBL/GenBank/DDBJ whole genome shotgun (WGS) entry which is preliminary data.</text>
</comment>
<keyword evidence="9" id="KW-0472">Membrane</keyword>
<keyword evidence="5" id="KW-1003">Cell membrane</keyword>
<feature type="compositionally biased region" description="Basic and acidic residues" evidence="11">
    <location>
        <begin position="81"/>
        <end position="105"/>
    </location>
</feature>
<organism evidence="12 13">
    <name type="scientific">Parahaliea aestuarii</name>
    <dbReference type="NCBI Taxonomy" id="1852021"/>
    <lineage>
        <taxon>Bacteria</taxon>
        <taxon>Pseudomonadati</taxon>
        <taxon>Pseudomonadota</taxon>
        <taxon>Gammaproteobacteria</taxon>
        <taxon>Cellvibrionales</taxon>
        <taxon>Halieaceae</taxon>
        <taxon>Parahaliea</taxon>
    </lineage>
</organism>
<dbReference type="InterPro" id="IPR052570">
    <property type="entry name" value="FliJ"/>
</dbReference>
<dbReference type="NCBIfam" id="TIGR02473">
    <property type="entry name" value="flagell_FliJ"/>
    <property type="match status" value="1"/>
</dbReference>
<evidence type="ECO:0000256" key="11">
    <source>
        <dbReference type="SAM" id="MobiDB-lite"/>
    </source>
</evidence>
<dbReference type="Pfam" id="PF02050">
    <property type="entry name" value="FliJ"/>
    <property type="match status" value="1"/>
</dbReference>
<dbReference type="RefSeq" id="WP_148062628.1">
    <property type="nucleotide sequence ID" value="NZ_VRYZ01000001.1"/>
</dbReference>
<dbReference type="PANTHER" id="PTHR38786">
    <property type="entry name" value="FLAGELLAR FLIJ PROTEIN"/>
    <property type="match status" value="1"/>
</dbReference>
<keyword evidence="7" id="KW-1005">Bacterial flagellum biogenesis</keyword>
<evidence type="ECO:0000256" key="10">
    <source>
        <dbReference type="ARBA" id="ARBA00023225"/>
    </source>
</evidence>
<dbReference type="OrthoDB" id="5732842at2"/>
<dbReference type="Proteomes" id="UP000321933">
    <property type="component" value="Unassembled WGS sequence"/>
</dbReference>
<keyword evidence="12" id="KW-0969">Cilium</keyword>
<proteinExistence type="inferred from homology"/>
<name>A0A5C9A563_9GAMM</name>
<evidence type="ECO:0000313" key="12">
    <source>
        <dbReference type="EMBL" id="TXS94787.1"/>
    </source>
</evidence>
<evidence type="ECO:0000256" key="7">
    <source>
        <dbReference type="ARBA" id="ARBA00022795"/>
    </source>
</evidence>
<keyword evidence="12" id="KW-0282">Flagellum</keyword>
<comment type="subcellular location">
    <subcellularLocation>
        <location evidence="1">Cell membrane</location>
        <topology evidence="1">Peripheral membrane protein</topology>
        <orientation evidence="1">Cytoplasmic side</orientation>
    </subcellularLocation>
</comment>
<dbReference type="GO" id="GO:0044781">
    <property type="term" value="P:bacterial-type flagellum organization"/>
    <property type="evidence" value="ECO:0007669"/>
    <property type="project" value="UniProtKB-KW"/>
</dbReference>
<dbReference type="InterPro" id="IPR012823">
    <property type="entry name" value="Flagell_FliJ"/>
</dbReference>
<dbReference type="GO" id="GO:0005886">
    <property type="term" value="C:plasma membrane"/>
    <property type="evidence" value="ECO:0007669"/>
    <property type="project" value="UniProtKB-SubCell"/>
</dbReference>
<keyword evidence="8" id="KW-0653">Protein transport</keyword>
<evidence type="ECO:0000256" key="6">
    <source>
        <dbReference type="ARBA" id="ARBA00022500"/>
    </source>
</evidence>
<protein>
    <recommendedName>
        <fullName evidence="3">Flagellar FliJ protein</fullName>
    </recommendedName>
</protein>
<accession>A0A5C9A563</accession>
<evidence type="ECO:0000256" key="9">
    <source>
        <dbReference type="ARBA" id="ARBA00023136"/>
    </source>
</evidence>
<dbReference type="GO" id="GO:0009288">
    <property type="term" value="C:bacterial-type flagellum"/>
    <property type="evidence" value="ECO:0007669"/>
    <property type="project" value="InterPro"/>
</dbReference>
<evidence type="ECO:0000256" key="4">
    <source>
        <dbReference type="ARBA" id="ARBA00022448"/>
    </source>
</evidence>
<feature type="compositionally biased region" description="Basic and acidic residues" evidence="11">
    <location>
        <begin position="117"/>
        <end position="130"/>
    </location>
</feature>
<dbReference type="Gene3D" id="1.10.287.1700">
    <property type="match status" value="1"/>
</dbReference>
<dbReference type="GO" id="GO:0071973">
    <property type="term" value="P:bacterial-type flagellum-dependent cell motility"/>
    <property type="evidence" value="ECO:0007669"/>
    <property type="project" value="InterPro"/>
</dbReference>
<feature type="region of interest" description="Disordered" evidence="11">
    <location>
        <begin position="81"/>
        <end position="152"/>
    </location>
</feature>
<dbReference type="AlphaFoldDB" id="A0A5C9A563"/>
<keyword evidence="13" id="KW-1185">Reference proteome</keyword>
<evidence type="ECO:0000256" key="3">
    <source>
        <dbReference type="ARBA" id="ARBA00020392"/>
    </source>
</evidence>
<dbReference type="EMBL" id="VRYZ01000001">
    <property type="protein sequence ID" value="TXS94787.1"/>
    <property type="molecule type" value="Genomic_DNA"/>
</dbReference>
<evidence type="ECO:0000256" key="8">
    <source>
        <dbReference type="ARBA" id="ARBA00022927"/>
    </source>
</evidence>
<dbReference type="PIRSF" id="PIRSF019404">
    <property type="entry name" value="FliJ"/>
    <property type="match status" value="1"/>
</dbReference>
<gene>
    <name evidence="12" type="primary">fliJ</name>
    <name evidence="12" type="ORF">FVW59_02430</name>
</gene>
<comment type="similarity">
    <text evidence="2">Belongs to the FliJ family.</text>
</comment>
<keyword evidence="6" id="KW-0145">Chemotaxis</keyword>
<dbReference type="PANTHER" id="PTHR38786:SF1">
    <property type="entry name" value="FLAGELLAR FLIJ PROTEIN"/>
    <property type="match status" value="1"/>
</dbReference>
<keyword evidence="12" id="KW-0966">Cell projection</keyword>
<evidence type="ECO:0000256" key="5">
    <source>
        <dbReference type="ARBA" id="ARBA00022475"/>
    </source>
</evidence>
<evidence type="ECO:0000313" key="13">
    <source>
        <dbReference type="Proteomes" id="UP000321933"/>
    </source>
</evidence>
<evidence type="ECO:0000256" key="1">
    <source>
        <dbReference type="ARBA" id="ARBA00004413"/>
    </source>
</evidence>
<dbReference type="PRINTS" id="PR01004">
    <property type="entry name" value="FLGFLIJ"/>
</dbReference>
<dbReference type="InterPro" id="IPR053716">
    <property type="entry name" value="Flag_assembly_chemotaxis_eff"/>
</dbReference>
<dbReference type="GO" id="GO:0003774">
    <property type="term" value="F:cytoskeletal motor activity"/>
    <property type="evidence" value="ECO:0007669"/>
    <property type="project" value="InterPro"/>
</dbReference>